<dbReference type="Gramene" id="KVH98138">
    <property type="protein sequence ID" value="KVH98138"/>
    <property type="gene ID" value="Ccrd_023639"/>
</dbReference>
<feature type="region of interest" description="Disordered" evidence="1">
    <location>
        <begin position="1"/>
        <end position="54"/>
    </location>
</feature>
<sequence>FEHLLKPTRTTRTEERRPEKRFEGDNDFSKTAEDHRTTSNSQKNPNPQIKTPNPIQHLVYGQQLLNPCRPP</sequence>
<dbReference type="AlphaFoldDB" id="A0A103XWD8"/>
<feature type="compositionally biased region" description="Polar residues" evidence="1">
    <location>
        <begin position="38"/>
        <end position="54"/>
    </location>
</feature>
<dbReference type="Proteomes" id="UP000243975">
    <property type="component" value="Unassembled WGS sequence"/>
</dbReference>
<feature type="compositionally biased region" description="Basic and acidic residues" evidence="1">
    <location>
        <begin position="1"/>
        <end position="37"/>
    </location>
</feature>
<gene>
    <name evidence="2" type="ORF">Ccrd_023639</name>
</gene>
<organism evidence="2 3">
    <name type="scientific">Cynara cardunculus var. scolymus</name>
    <name type="common">Globe artichoke</name>
    <name type="synonym">Cynara scolymus</name>
    <dbReference type="NCBI Taxonomy" id="59895"/>
    <lineage>
        <taxon>Eukaryota</taxon>
        <taxon>Viridiplantae</taxon>
        <taxon>Streptophyta</taxon>
        <taxon>Embryophyta</taxon>
        <taxon>Tracheophyta</taxon>
        <taxon>Spermatophyta</taxon>
        <taxon>Magnoliopsida</taxon>
        <taxon>eudicotyledons</taxon>
        <taxon>Gunneridae</taxon>
        <taxon>Pentapetalae</taxon>
        <taxon>asterids</taxon>
        <taxon>campanulids</taxon>
        <taxon>Asterales</taxon>
        <taxon>Asteraceae</taxon>
        <taxon>Carduoideae</taxon>
        <taxon>Cardueae</taxon>
        <taxon>Carduinae</taxon>
        <taxon>Cynara</taxon>
    </lineage>
</organism>
<evidence type="ECO:0000313" key="3">
    <source>
        <dbReference type="Proteomes" id="UP000243975"/>
    </source>
</evidence>
<feature type="non-terminal residue" evidence="2">
    <location>
        <position position="1"/>
    </location>
</feature>
<accession>A0A103XWD8</accession>
<proteinExistence type="predicted"/>
<keyword evidence="3" id="KW-1185">Reference proteome</keyword>
<comment type="caution">
    <text evidence="2">The sequence shown here is derived from an EMBL/GenBank/DDBJ whole genome shotgun (WGS) entry which is preliminary data.</text>
</comment>
<protein>
    <submittedName>
        <fullName evidence="2">Uncharacterized protein</fullName>
    </submittedName>
</protein>
<name>A0A103XWD8_CYNCS</name>
<evidence type="ECO:0000256" key="1">
    <source>
        <dbReference type="SAM" id="MobiDB-lite"/>
    </source>
</evidence>
<dbReference type="EMBL" id="LEKV01003809">
    <property type="protein sequence ID" value="KVH98138.1"/>
    <property type="molecule type" value="Genomic_DNA"/>
</dbReference>
<feature type="non-terminal residue" evidence="2">
    <location>
        <position position="71"/>
    </location>
</feature>
<reference evidence="2 3" key="1">
    <citation type="journal article" date="2016" name="Sci. Rep.">
        <title>The genome sequence of the outbreeding globe artichoke constructed de novo incorporating a phase-aware low-pass sequencing strategy of F1 progeny.</title>
        <authorList>
            <person name="Scaglione D."/>
            <person name="Reyes-Chin-Wo S."/>
            <person name="Acquadro A."/>
            <person name="Froenicke L."/>
            <person name="Portis E."/>
            <person name="Beitel C."/>
            <person name="Tirone M."/>
            <person name="Mauro R."/>
            <person name="Lo Monaco A."/>
            <person name="Mauromicale G."/>
            <person name="Faccioli P."/>
            <person name="Cattivelli L."/>
            <person name="Rieseberg L."/>
            <person name="Michelmore R."/>
            <person name="Lanteri S."/>
        </authorList>
    </citation>
    <scope>NUCLEOTIDE SEQUENCE [LARGE SCALE GENOMIC DNA]</scope>
    <source>
        <strain evidence="2">2C</strain>
    </source>
</reference>
<evidence type="ECO:0000313" key="2">
    <source>
        <dbReference type="EMBL" id="KVH98138.1"/>
    </source>
</evidence>